<gene>
    <name evidence="2" type="ORF">SAMN06296058_2557</name>
</gene>
<organism evidence="2 3">
    <name type="scientific">Pseudoxanthomonas indica</name>
    <dbReference type="NCBI Taxonomy" id="428993"/>
    <lineage>
        <taxon>Bacteria</taxon>
        <taxon>Pseudomonadati</taxon>
        <taxon>Pseudomonadota</taxon>
        <taxon>Gammaproteobacteria</taxon>
        <taxon>Lysobacterales</taxon>
        <taxon>Lysobacteraceae</taxon>
        <taxon>Pseudoxanthomonas</taxon>
    </lineage>
</organism>
<keyword evidence="1" id="KW-1133">Transmembrane helix</keyword>
<reference evidence="2 3" key="1">
    <citation type="submission" date="2017-02" db="EMBL/GenBank/DDBJ databases">
        <authorList>
            <person name="Peterson S.W."/>
        </authorList>
    </citation>
    <scope>NUCLEOTIDE SEQUENCE [LARGE SCALE GENOMIC DNA]</scope>
    <source>
        <strain evidence="2 3">P15</strain>
    </source>
</reference>
<keyword evidence="1" id="KW-0472">Membrane</keyword>
<evidence type="ECO:0008006" key="4">
    <source>
        <dbReference type="Google" id="ProtNLM"/>
    </source>
</evidence>
<feature type="transmembrane region" description="Helical" evidence="1">
    <location>
        <begin position="20"/>
        <end position="41"/>
    </location>
</feature>
<name>A0A1T5LJ15_9GAMM</name>
<dbReference type="STRING" id="428993.SAMN06296058_2557"/>
<protein>
    <recommendedName>
        <fullName evidence="4">Transmembrane protein</fullName>
    </recommendedName>
</protein>
<feature type="transmembrane region" description="Helical" evidence="1">
    <location>
        <begin position="53"/>
        <end position="72"/>
    </location>
</feature>
<dbReference type="RefSeq" id="WP_139381555.1">
    <property type="nucleotide sequence ID" value="NZ_BMCL01000001.1"/>
</dbReference>
<sequence>MIKKIVGVLALMGLLAPSVLMAMVWTPINLVAAIAIVVSWLALSKRAPGVSRLGAAIAALLLTFPLYPHWIWNSNDRGWHFHVGTQISNLGEDWLGFAGMFVYCLMLFAVVRWAFKATRTHLNQDALPAPGPGQI</sequence>
<proteinExistence type="predicted"/>
<evidence type="ECO:0000313" key="3">
    <source>
        <dbReference type="Proteomes" id="UP000190341"/>
    </source>
</evidence>
<keyword evidence="3" id="KW-1185">Reference proteome</keyword>
<dbReference type="EMBL" id="FUZV01000002">
    <property type="protein sequence ID" value="SKC75629.1"/>
    <property type="molecule type" value="Genomic_DNA"/>
</dbReference>
<keyword evidence="1" id="KW-0812">Transmembrane</keyword>
<accession>A0A1T5LJ15</accession>
<dbReference type="AlphaFoldDB" id="A0A1T5LJ15"/>
<evidence type="ECO:0000313" key="2">
    <source>
        <dbReference type="EMBL" id="SKC75629.1"/>
    </source>
</evidence>
<evidence type="ECO:0000256" key="1">
    <source>
        <dbReference type="SAM" id="Phobius"/>
    </source>
</evidence>
<dbReference type="OrthoDB" id="10001603at2"/>
<dbReference type="Proteomes" id="UP000190341">
    <property type="component" value="Unassembled WGS sequence"/>
</dbReference>
<feature type="transmembrane region" description="Helical" evidence="1">
    <location>
        <begin position="94"/>
        <end position="115"/>
    </location>
</feature>